<dbReference type="Pfam" id="PF00512">
    <property type="entry name" value="HisKA"/>
    <property type="match status" value="1"/>
</dbReference>
<evidence type="ECO:0000259" key="12">
    <source>
        <dbReference type="PROSITE" id="PS50109"/>
    </source>
</evidence>
<dbReference type="CDD" id="cd00130">
    <property type="entry name" value="PAS"/>
    <property type="match status" value="1"/>
</dbReference>
<evidence type="ECO:0000256" key="10">
    <source>
        <dbReference type="SAM" id="MobiDB-lite"/>
    </source>
</evidence>
<evidence type="ECO:0000256" key="3">
    <source>
        <dbReference type="ARBA" id="ARBA00012438"/>
    </source>
</evidence>
<keyword evidence="11" id="KW-1133">Transmembrane helix</keyword>
<feature type="transmembrane region" description="Helical" evidence="11">
    <location>
        <begin position="70"/>
        <end position="92"/>
    </location>
</feature>
<dbReference type="InterPro" id="IPR050351">
    <property type="entry name" value="BphY/WalK/GraS-like"/>
</dbReference>
<dbReference type="Pfam" id="PF13188">
    <property type="entry name" value="PAS_8"/>
    <property type="match status" value="1"/>
</dbReference>
<feature type="transmembrane region" description="Helical" evidence="11">
    <location>
        <begin position="98"/>
        <end position="117"/>
    </location>
</feature>
<keyword evidence="9" id="KW-0902">Two-component regulatory system</keyword>
<dbReference type="Proteomes" id="UP000037660">
    <property type="component" value="Unassembled WGS sequence"/>
</dbReference>
<dbReference type="InterPro" id="IPR036890">
    <property type="entry name" value="HATPase_C_sf"/>
</dbReference>
<dbReference type="InterPro" id="IPR005467">
    <property type="entry name" value="His_kinase_dom"/>
</dbReference>
<feature type="transmembrane region" description="Helical" evidence="11">
    <location>
        <begin position="137"/>
        <end position="154"/>
    </location>
</feature>
<feature type="domain" description="Histidine kinase" evidence="12">
    <location>
        <begin position="388"/>
        <end position="598"/>
    </location>
</feature>
<gene>
    <name evidence="13" type="ORF">ISF6_0848</name>
</gene>
<dbReference type="Gene3D" id="1.10.287.130">
    <property type="match status" value="1"/>
</dbReference>
<keyword evidence="14" id="KW-1185">Reference proteome</keyword>
<dbReference type="CDD" id="cd00082">
    <property type="entry name" value="HisKA"/>
    <property type="match status" value="1"/>
</dbReference>
<dbReference type="InterPro" id="IPR036097">
    <property type="entry name" value="HisK_dim/P_sf"/>
</dbReference>
<dbReference type="GO" id="GO:0000156">
    <property type="term" value="F:phosphorelay response regulator activity"/>
    <property type="evidence" value="ECO:0007669"/>
    <property type="project" value="TreeGrafter"/>
</dbReference>
<organism evidence="13 14">
    <name type="scientific">Piscinibacter sakaiensis</name>
    <name type="common">Ideonella sakaiensis</name>
    <dbReference type="NCBI Taxonomy" id="1547922"/>
    <lineage>
        <taxon>Bacteria</taxon>
        <taxon>Pseudomonadati</taxon>
        <taxon>Pseudomonadota</taxon>
        <taxon>Betaproteobacteria</taxon>
        <taxon>Burkholderiales</taxon>
        <taxon>Sphaerotilaceae</taxon>
        <taxon>Piscinibacter</taxon>
    </lineage>
</organism>
<dbReference type="PROSITE" id="PS50109">
    <property type="entry name" value="HIS_KIN"/>
    <property type="match status" value="1"/>
</dbReference>
<dbReference type="InterPro" id="IPR004358">
    <property type="entry name" value="Sig_transdc_His_kin-like_C"/>
</dbReference>
<dbReference type="PANTHER" id="PTHR42878:SF7">
    <property type="entry name" value="SENSOR HISTIDINE KINASE GLRK"/>
    <property type="match status" value="1"/>
</dbReference>
<keyword evidence="8" id="KW-0067">ATP-binding</keyword>
<dbReference type="SMART" id="SM00387">
    <property type="entry name" value="HATPase_c"/>
    <property type="match status" value="1"/>
</dbReference>
<dbReference type="CDD" id="cd00075">
    <property type="entry name" value="HATPase"/>
    <property type="match status" value="1"/>
</dbReference>
<evidence type="ECO:0000256" key="5">
    <source>
        <dbReference type="ARBA" id="ARBA00022679"/>
    </source>
</evidence>
<feature type="region of interest" description="Disordered" evidence="10">
    <location>
        <begin position="595"/>
        <end position="617"/>
    </location>
</feature>
<evidence type="ECO:0000256" key="1">
    <source>
        <dbReference type="ARBA" id="ARBA00000085"/>
    </source>
</evidence>
<dbReference type="EMBL" id="BBYR01000017">
    <property type="protein sequence ID" value="GAP35257.1"/>
    <property type="molecule type" value="Genomic_DNA"/>
</dbReference>
<dbReference type="PRINTS" id="PR00344">
    <property type="entry name" value="BCTRLSENSOR"/>
</dbReference>
<dbReference type="InterPro" id="IPR003594">
    <property type="entry name" value="HATPase_dom"/>
</dbReference>
<sequence>MPVPPEADRRQVDRRAGPRSQPASSWFAPIDDELASRLPGEAPTSSRSAGARGAGEPEPSTTAFGRIHRVFLGARAALGLILVTMLVVTGFFGIRPSVLLASVSIGYAGVAISMWLLPRFGRGLSPQAMARPQSPQWLATIGLDSVCFVTLHVLSPMAGFNYAALLVLPVMMAGVLTPRLLALATCAAIALALLGNALVDLAAGADPAALLTQAGLVGSGLFFITVLAGELAGRLAREEQAARGSRELARQQAQLNRLVIEEMQDGVLVVDQTLRVRAANPAARRLLAAQGICRPAPFDLRGLPAWQALAAEVASAFGRADWPAEGRDVTLAFDPGLSRTVRVRLRFARRGELAPGEDHAVLFLEDLRSMQARVRQEKLAAMGRVSVGIAHEIRNPLAAIAQANGLMAEDAVSPAQRQLTRLVSDNVERLKRIVDDVMEVAPGAVVVAARIDLAAAVAAVCADWAAAARLPIGPLRLDLPGEVLWVRFDAEHLRRVLVNLLDNAWRHASGAPGSIAVRVYRAEGRAVLSVASDGPPIPPEVERHLFEPFHSTRSRGTGLGLYICRELCERYGAGIDYRTRPATDPHRNDFSVVMQPADAAPADAPPASDPPAVHRPA</sequence>
<evidence type="ECO:0000256" key="7">
    <source>
        <dbReference type="ARBA" id="ARBA00022777"/>
    </source>
</evidence>
<comment type="subcellular location">
    <subcellularLocation>
        <location evidence="2">Membrane</location>
    </subcellularLocation>
</comment>
<reference evidence="13 14" key="2">
    <citation type="journal article" date="2016" name="Science">
        <title>A bacterium that degrades and assimilates poly(ethylene terephthalate).</title>
        <authorList>
            <person name="Yoshida S."/>
            <person name="Hiraga K."/>
            <person name="Takehana T."/>
            <person name="Taniguchi I."/>
            <person name="Yamaji H."/>
            <person name="Maeda Y."/>
            <person name="Toyohara K."/>
            <person name="Miyamoto K."/>
            <person name="Kimura Y."/>
            <person name="Oda K."/>
        </authorList>
    </citation>
    <scope>NUCLEOTIDE SEQUENCE [LARGE SCALE GENOMIC DNA]</scope>
    <source>
        <strain evidence="14">NBRC 110686 / TISTR 2288 / 201-F6</strain>
    </source>
</reference>
<reference evidence="14" key="1">
    <citation type="submission" date="2015-07" db="EMBL/GenBank/DDBJ databases">
        <title>Discovery of a poly(ethylene terephthalate assimilation.</title>
        <authorList>
            <person name="Yoshida S."/>
            <person name="Hiraga K."/>
            <person name="Takehana T."/>
            <person name="Taniguchi I."/>
            <person name="Yamaji H."/>
            <person name="Maeda Y."/>
            <person name="Toyohara K."/>
            <person name="Miyamoto K."/>
            <person name="Kimura Y."/>
            <person name="Oda K."/>
        </authorList>
    </citation>
    <scope>NUCLEOTIDE SEQUENCE [LARGE SCALE GENOMIC DNA]</scope>
    <source>
        <strain evidence="14">NBRC 110686 / TISTR 2288 / 201-F6</strain>
    </source>
</reference>
<keyword evidence="4" id="KW-0597">Phosphoprotein</keyword>
<comment type="catalytic activity">
    <reaction evidence="1">
        <text>ATP + protein L-histidine = ADP + protein N-phospho-L-histidine.</text>
        <dbReference type="EC" id="2.7.13.3"/>
    </reaction>
</comment>
<evidence type="ECO:0000256" key="2">
    <source>
        <dbReference type="ARBA" id="ARBA00004370"/>
    </source>
</evidence>
<keyword evidence="11" id="KW-0812">Transmembrane</keyword>
<keyword evidence="7" id="KW-0418">Kinase</keyword>
<dbReference type="SUPFAM" id="SSF55874">
    <property type="entry name" value="ATPase domain of HSP90 chaperone/DNA topoisomerase II/histidine kinase"/>
    <property type="match status" value="1"/>
</dbReference>
<dbReference type="Pfam" id="PF02518">
    <property type="entry name" value="HATPase_c"/>
    <property type="match status" value="1"/>
</dbReference>
<keyword evidence="5" id="KW-0808">Transferase</keyword>
<dbReference type="InterPro" id="IPR000014">
    <property type="entry name" value="PAS"/>
</dbReference>
<evidence type="ECO:0000256" key="8">
    <source>
        <dbReference type="ARBA" id="ARBA00022840"/>
    </source>
</evidence>
<keyword evidence="6" id="KW-0547">Nucleotide-binding</keyword>
<evidence type="ECO:0000256" key="4">
    <source>
        <dbReference type="ARBA" id="ARBA00022553"/>
    </source>
</evidence>
<proteinExistence type="predicted"/>
<evidence type="ECO:0000313" key="13">
    <source>
        <dbReference type="EMBL" id="GAP35257.1"/>
    </source>
</evidence>
<dbReference type="STRING" id="1547922.ISF6_0848"/>
<evidence type="ECO:0000313" key="14">
    <source>
        <dbReference type="Proteomes" id="UP000037660"/>
    </source>
</evidence>
<dbReference type="GO" id="GO:0000155">
    <property type="term" value="F:phosphorelay sensor kinase activity"/>
    <property type="evidence" value="ECO:0007669"/>
    <property type="project" value="InterPro"/>
</dbReference>
<comment type="caution">
    <text evidence="13">The sequence shown here is derived from an EMBL/GenBank/DDBJ whole genome shotgun (WGS) entry which is preliminary data.</text>
</comment>
<dbReference type="GO" id="GO:0007234">
    <property type="term" value="P:osmosensory signaling via phosphorelay pathway"/>
    <property type="evidence" value="ECO:0007669"/>
    <property type="project" value="TreeGrafter"/>
</dbReference>
<evidence type="ECO:0000256" key="6">
    <source>
        <dbReference type="ARBA" id="ARBA00022741"/>
    </source>
</evidence>
<protein>
    <recommendedName>
        <fullName evidence="3">histidine kinase</fullName>
        <ecNumber evidence="3">2.7.13.3</ecNumber>
    </recommendedName>
</protein>
<evidence type="ECO:0000256" key="11">
    <source>
        <dbReference type="SAM" id="Phobius"/>
    </source>
</evidence>
<dbReference type="SUPFAM" id="SSF47384">
    <property type="entry name" value="Homodimeric domain of signal transducing histidine kinase"/>
    <property type="match status" value="1"/>
</dbReference>
<feature type="transmembrane region" description="Helical" evidence="11">
    <location>
        <begin position="211"/>
        <end position="233"/>
    </location>
</feature>
<evidence type="ECO:0000256" key="9">
    <source>
        <dbReference type="ARBA" id="ARBA00023012"/>
    </source>
</evidence>
<feature type="transmembrane region" description="Helical" evidence="11">
    <location>
        <begin position="181"/>
        <end position="199"/>
    </location>
</feature>
<dbReference type="GO" id="GO:0005524">
    <property type="term" value="F:ATP binding"/>
    <property type="evidence" value="ECO:0007669"/>
    <property type="project" value="UniProtKB-KW"/>
</dbReference>
<name>A0A0K8NXX8_PISS1</name>
<dbReference type="PANTHER" id="PTHR42878">
    <property type="entry name" value="TWO-COMPONENT HISTIDINE KINASE"/>
    <property type="match status" value="1"/>
</dbReference>
<feature type="region of interest" description="Disordered" evidence="10">
    <location>
        <begin position="1"/>
        <end position="60"/>
    </location>
</feature>
<keyword evidence="11" id="KW-0472">Membrane</keyword>
<dbReference type="Gene3D" id="3.30.450.20">
    <property type="entry name" value="PAS domain"/>
    <property type="match status" value="1"/>
</dbReference>
<dbReference type="GO" id="GO:0016020">
    <property type="term" value="C:membrane"/>
    <property type="evidence" value="ECO:0007669"/>
    <property type="project" value="UniProtKB-SubCell"/>
</dbReference>
<dbReference type="EC" id="2.7.13.3" evidence="3"/>
<dbReference type="GO" id="GO:0030295">
    <property type="term" value="F:protein kinase activator activity"/>
    <property type="evidence" value="ECO:0007669"/>
    <property type="project" value="TreeGrafter"/>
</dbReference>
<dbReference type="AlphaFoldDB" id="A0A0K8NXX8"/>
<dbReference type="SMART" id="SM00388">
    <property type="entry name" value="HisKA"/>
    <property type="match status" value="1"/>
</dbReference>
<feature type="compositionally biased region" description="Basic and acidic residues" evidence="10">
    <location>
        <begin position="1"/>
        <end position="16"/>
    </location>
</feature>
<dbReference type="Gene3D" id="3.30.565.10">
    <property type="entry name" value="Histidine kinase-like ATPase, C-terminal domain"/>
    <property type="match status" value="1"/>
</dbReference>
<dbReference type="InterPro" id="IPR003661">
    <property type="entry name" value="HisK_dim/P_dom"/>
</dbReference>
<accession>A0A0K8NXX8</accession>